<reference evidence="2 3" key="1">
    <citation type="submission" date="2012-06" db="EMBL/GenBank/DDBJ databases">
        <title>Finished chromosome of genome of Microcoleus sp. PCC 7113.</title>
        <authorList>
            <consortium name="US DOE Joint Genome Institute"/>
            <person name="Gugger M."/>
            <person name="Coursin T."/>
            <person name="Rippka R."/>
            <person name="Tandeau De Marsac N."/>
            <person name="Huntemann M."/>
            <person name="Wei C.-L."/>
            <person name="Han J."/>
            <person name="Detter J.C."/>
            <person name="Han C."/>
            <person name="Tapia R."/>
            <person name="Chen A."/>
            <person name="Kyrpides N."/>
            <person name="Mavromatis K."/>
            <person name="Markowitz V."/>
            <person name="Szeto E."/>
            <person name="Ivanova N."/>
            <person name="Pagani I."/>
            <person name="Pati A."/>
            <person name="Goodwin L."/>
            <person name="Nordberg H.P."/>
            <person name="Cantor M.N."/>
            <person name="Hua S.X."/>
            <person name="Woyke T."/>
            <person name="Kerfeld C.A."/>
        </authorList>
    </citation>
    <scope>NUCLEOTIDE SEQUENCE [LARGE SCALE GENOMIC DNA]</scope>
    <source>
        <strain evidence="2 3">PCC 7113</strain>
    </source>
</reference>
<dbReference type="KEGG" id="mic:Mic7113_1508"/>
<feature type="domain" description="Phospholipid/glycerol acyltransferase" evidence="1">
    <location>
        <begin position="93"/>
        <end position="237"/>
    </location>
</feature>
<accession>K9WC93</accession>
<protein>
    <submittedName>
        <fullName evidence="2">Glutamate mutase subunit E</fullName>
        <ecNumber evidence="2">5.4.99.1</ecNumber>
    </submittedName>
</protein>
<sequence>MCSSDVRSIGVTRVLLPNLIATQETTPLPDLMIQAQPPLEFIPPNFNPLVLRVAQQVLPMWRRRHTAISQIEADNVEVLVDLYRQFQEGKIRFLMAFRHPSVDDPLCLAHLLWRLVPQVAKQQGISLQSPIHSHFIYDRGIPLWAGSQMAWLYSRLGGTPIQRGKADWMGLRSIRHLFANGQFPMLASPEGATNGHNEIISPLEPGIAQFGFWCAEDVHKADRTQEVCILPIGIQYRYVEAPWKAIEKLLSELEAASGLPVEEGSLELTPATQTLTPKAQNWLYCRLYRLSDRLLSFMEEFYTRFYHQTLPTVTGDTTPPSPESATHLNEGLAVRLQALLNVALQVAEEYFDLSAKGSLIDRCRRLEQAGWNYIYREELKNVKAISPLERGLADRIAEEANLRMWHMRLVETFVAVTGYYVIEKPTVERFAETTLLLWDMVTRIKGHSPFQRPRLGRQRVQMTIGQPLSVSERYPMYQASRQGARQAVADLTEDLQKAMESLISSEA</sequence>
<dbReference type="GO" id="GO:0016746">
    <property type="term" value="F:acyltransferase activity"/>
    <property type="evidence" value="ECO:0007669"/>
    <property type="project" value="InterPro"/>
</dbReference>
<proteinExistence type="predicted"/>
<dbReference type="Proteomes" id="UP000010471">
    <property type="component" value="Chromosome"/>
</dbReference>
<dbReference type="eggNOG" id="COG0204">
    <property type="taxonomic scope" value="Bacteria"/>
</dbReference>
<evidence type="ECO:0000313" key="2">
    <source>
        <dbReference type="EMBL" id="AFZ17384.1"/>
    </source>
</evidence>
<dbReference type="HOGENOM" id="CLU_045973_0_0_3"/>
<evidence type="ECO:0000313" key="3">
    <source>
        <dbReference type="Proteomes" id="UP000010471"/>
    </source>
</evidence>
<keyword evidence="2" id="KW-0413">Isomerase</keyword>
<dbReference type="SMART" id="SM00563">
    <property type="entry name" value="PlsC"/>
    <property type="match status" value="1"/>
</dbReference>
<dbReference type="InterPro" id="IPR002123">
    <property type="entry name" value="Plipid/glycerol_acylTrfase"/>
</dbReference>
<dbReference type="STRING" id="1173027.Mic7113_1508"/>
<organism evidence="2 3">
    <name type="scientific">Allocoleopsis franciscana PCC 7113</name>
    <dbReference type="NCBI Taxonomy" id="1173027"/>
    <lineage>
        <taxon>Bacteria</taxon>
        <taxon>Bacillati</taxon>
        <taxon>Cyanobacteriota</taxon>
        <taxon>Cyanophyceae</taxon>
        <taxon>Coleofasciculales</taxon>
        <taxon>Coleofasciculaceae</taxon>
        <taxon>Allocoleopsis</taxon>
        <taxon>Allocoleopsis franciscana</taxon>
    </lineage>
</organism>
<dbReference type="GO" id="GO:0050097">
    <property type="term" value="F:methylaspartate mutase activity"/>
    <property type="evidence" value="ECO:0007669"/>
    <property type="project" value="UniProtKB-EC"/>
</dbReference>
<dbReference type="EMBL" id="CP003630">
    <property type="protein sequence ID" value="AFZ17384.1"/>
    <property type="molecule type" value="Genomic_DNA"/>
</dbReference>
<keyword evidence="3" id="KW-1185">Reference proteome</keyword>
<name>K9WC93_9CYAN</name>
<evidence type="ECO:0000259" key="1">
    <source>
        <dbReference type="SMART" id="SM00563"/>
    </source>
</evidence>
<dbReference type="EC" id="5.4.99.1" evidence="2"/>
<dbReference type="PATRIC" id="fig|1173027.3.peg.1676"/>
<gene>
    <name evidence="2" type="ORF">Mic7113_1508</name>
</gene>
<dbReference type="AlphaFoldDB" id="K9WC93"/>